<evidence type="ECO:0000313" key="2">
    <source>
        <dbReference type="Proteomes" id="UP000078237"/>
    </source>
</evidence>
<gene>
    <name evidence="1" type="ORF">MMYC01_209518</name>
</gene>
<dbReference type="GO" id="GO:0016740">
    <property type="term" value="F:transferase activity"/>
    <property type="evidence" value="ECO:0007669"/>
    <property type="project" value="UniProtKB-KW"/>
</dbReference>
<dbReference type="AlphaFoldDB" id="A0A175VQX3"/>
<dbReference type="Proteomes" id="UP000078237">
    <property type="component" value="Unassembled WGS sequence"/>
</dbReference>
<evidence type="ECO:0000313" key="1">
    <source>
        <dbReference type="EMBL" id="KXX73655.1"/>
    </source>
</evidence>
<organism evidence="1 2">
    <name type="scientific">Madurella mycetomatis</name>
    <dbReference type="NCBI Taxonomy" id="100816"/>
    <lineage>
        <taxon>Eukaryota</taxon>
        <taxon>Fungi</taxon>
        <taxon>Dikarya</taxon>
        <taxon>Ascomycota</taxon>
        <taxon>Pezizomycotina</taxon>
        <taxon>Sordariomycetes</taxon>
        <taxon>Sordariomycetidae</taxon>
        <taxon>Sordariales</taxon>
        <taxon>Sordariales incertae sedis</taxon>
        <taxon>Madurella</taxon>
    </lineage>
</organism>
<dbReference type="EMBL" id="LCTW02000441">
    <property type="protein sequence ID" value="KXX73655.1"/>
    <property type="molecule type" value="Genomic_DNA"/>
</dbReference>
<protein>
    <submittedName>
        <fullName evidence="1">tRNA sulfurtransferase</fullName>
    </submittedName>
</protein>
<name>A0A175VQX3_9PEZI</name>
<dbReference type="VEuPathDB" id="FungiDB:MMYC01_209518"/>
<sequence>MCCGRCGPYSAETAHCFHATCVRINRQVPSPKKFFAATRYLFETSAREDRQRELLLQRLMVEVLRRAFTNSHLPVELWFRVARHLVREFAIITAQSQVRVHASAGAQIDLSRDVYASYAIFEGIRYLKTLRNATEAEAERGEYLLMDARRGRVVQHIYIAFDHLGIRQVQFASANRVLPGPGAIPGGMKLRGISVVSEALRIPAGPGWPVREPASPVFLIATHDPLPAFEWIPATPAKSKILSGIPPNVRMARLECNAPGTTGSSIRPEEDSRVDVHYQSRKGHVVCFWSEQALHHPFHCVHKPKKDGSPIYFSGDDPFRDFYLACEAENAEPTVQRPYPLSLIPQSRPTTLARSFFSSCKLEDVAEVTLCRSRRRSPGGVIGLLVRYANGDRACVGSFRFDWASEPYLVGKASRLYLGCSREPQWVKDVRLEPPADDGGLSWMAVPWSGTLEWWFSAKRCEVHHI</sequence>
<accession>A0A175VQX3</accession>
<reference evidence="1 2" key="1">
    <citation type="journal article" date="2016" name="Genome Announc.">
        <title>Genome Sequence of Madurella mycetomatis mm55, Isolated from a Human Mycetoma Case in Sudan.</title>
        <authorList>
            <person name="Smit S."/>
            <person name="Derks M.F."/>
            <person name="Bervoets S."/>
            <person name="Fahal A."/>
            <person name="van Leeuwen W."/>
            <person name="van Belkum A."/>
            <person name="van de Sande W.W."/>
        </authorList>
    </citation>
    <scope>NUCLEOTIDE SEQUENCE [LARGE SCALE GENOMIC DNA]</scope>
    <source>
        <strain evidence="2">mm55</strain>
    </source>
</reference>
<dbReference type="OrthoDB" id="4590461at2759"/>
<proteinExistence type="predicted"/>
<comment type="caution">
    <text evidence="1">The sequence shown here is derived from an EMBL/GenBank/DDBJ whole genome shotgun (WGS) entry which is preliminary data.</text>
</comment>
<keyword evidence="2" id="KW-1185">Reference proteome</keyword>
<dbReference type="STRING" id="100816.A0A175VQX3"/>